<dbReference type="EMBL" id="QLMC01000008">
    <property type="protein sequence ID" value="RAJ92223.1"/>
    <property type="molecule type" value="Genomic_DNA"/>
</dbReference>
<dbReference type="OrthoDB" id="9870697at2"/>
<comment type="caution">
    <text evidence="2">The sequence shown here is derived from an EMBL/GenBank/DDBJ whole genome shotgun (WGS) entry which is preliminary data.</text>
</comment>
<feature type="region of interest" description="Disordered" evidence="1">
    <location>
        <begin position="48"/>
        <end position="88"/>
    </location>
</feature>
<gene>
    <name evidence="2" type="ORF">LX87_05191</name>
</gene>
<accession>A0A327WKC1</accession>
<reference evidence="2 3" key="1">
    <citation type="submission" date="2018-06" db="EMBL/GenBank/DDBJ databases">
        <title>Genomic Encyclopedia of Archaeal and Bacterial Type Strains, Phase II (KMG-II): from individual species to whole genera.</title>
        <authorList>
            <person name="Goeker M."/>
        </authorList>
    </citation>
    <scope>NUCLEOTIDE SEQUENCE [LARGE SCALE GENOMIC DNA]</scope>
    <source>
        <strain evidence="2 3">DSM 21851</strain>
    </source>
</reference>
<evidence type="ECO:0000313" key="2">
    <source>
        <dbReference type="EMBL" id="RAJ92223.1"/>
    </source>
</evidence>
<protein>
    <submittedName>
        <fullName evidence="2">Uncharacterized protein</fullName>
    </submittedName>
</protein>
<evidence type="ECO:0000313" key="3">
    <source>
        <dbReference type="Proteomes" id="UP000248790"/>
    </source>
</evidence>
<organism evidence="2 3">
    <name type="scientific">Larkinella arboricola</name>
    <dbReference type="NCBI Taxonomy" id="643671"/>
    <lineage>
        <taxon>Bacteria</taxon>
        <taxon>Pseudomonadati</taxon>
        <taxon>Bacteroidota</taxon>
        <taxon>Cytophagia</taxon>
        <taxon>Cytophagales</taxon>
        <taxon>Spirosomataceae</taxon>
        <taxon>Larkinella</taxon>
    </lineage>
</organism>
<keyword evidence="3" id="KW-1185">Reference proteome</keyword>
<dbReference type="AlphaFoldDB" id="A0A327WKC1"/>
<proteinExistence type="predicted"/>
<sequence>MLTKYNLIHVPSGGVDHLLDGVRVRIDHRLTDEQADRLKACGLPYFEEISNLENSPTDGTDESTKGTTGEGESPKRSRSKRAKRASAE</sequence>
<evidence type="ECO:0000256" key="1">
    <source>
        <dbReference type="SAM" id="MobiDB-lite"/>
    </source>
</evidence>
<name>A0A327WKC1_LARAB</name>
<dbReference type="Proteomes" id="UP000248790">
    <property type="component" value="Unassembled WGS sequence"/>
</dbReference>
<dbReference type="RefSeq" id="WP_111631196.1">
    <property type="nucleotide sequence ID" value="NZ_QLMC01000008.1"/>
</dbReference>
<feature type="compositionally biased region" description="Basic residues" evidence="1">
    <location>
        <begin position="76"/>
        <end position="88"/>
    </location>
</feature>